<reference evidence="1" key="1">
    <citation type="submission" date="2021-02" db="EMBL/GenBank/DDBJ databases">
        <authorList>
            <person name="Nowell W R."/>
        </authorList>
    </citation>
    <scope>NUCLEOTIDE SEQUENCE</scope>
</reference>
<dbReference type="AlphaFoldDB" id="A0A815ZBX8"/>
<keyword evidence="3" id="KW-1185">Reference proteome</keyword>
<dbReference type="Proteomes" id="UP000681722">
    <property type="component" value="Unassembled WGS sequence"/>
</dbReference>
<evidence type="ECO:0000313" key="2">
    <source>
        <dbReference type="EMBL" id="CAF4448953.1"/>
    </source>
</evidence>
<evidence type="ECO:0000313" key="1">
    <source>
        <dbReference type="EMBL" id="CAF1581279.1"/>
    </source>
</evidence>
<evidence type="ECO:0000313" key="3">
    <source>
        <dbReference type="Proteomes" id="UP000663829"/>
    </source>
</evidence>
<dbReference type="Proteomes" id="UP000663829">
    <property type="component" value="Unassembled WGS sequence"/>
</dbReference>
<feature type="non-terminal residue" evidence="1">
    <location>
        <position position="1"/>
    </location>
</feature>
<dbReference type="EMBL" id="CAJOBC010097654">
    <property type="protein sequence ID" value="CAF4448953.1"/>
    <property type="molecule type" value="Genomic_DNA"/>
</dbReference>
<name>A0A815ZBX8_9BILA</name>
<comment type="caution">
    <text evidence="1">The sequence shown here is derived from an EMBL/GenBank/DDBJ whole genome shotgun (WGS) entry which is preliminary data.</text>
</comment>
<organism evidence="1 3">
    <name type="scientific">Didymodactylos carnosus</name>
    <dbReference type="NCBI Taxonomy" id="1234261"/>
    <lineage>
        <taxon>Eukaryota</taxon>
        <taxon>Metazoa</taxon>
        <taxon>Spiralia</taxon>
        <taxon>Gnathifera</taxon>
        <taxon>Rotifera</taxon>
        <taxon>Eurotatoria</taxon>
        <taxon>Bdelloidea</taxon>
        <taxon>Philodinida</taxon>
        <taxon>Philodinidae</taxon>
        <taxon>Didymodactylos</taxon>
    </lineage>
</organism>
<protein>
    <submittedName>
        <fullName evidence="1">Uncharacterized protein</fullName>
    </submittedName>
</protein>
<sequence length="123" mass="13003">MNTRIVNTGTIQTETTGIKWITKAAHTGAFQLQKTSVEEGNYDDDGIQYLFTKLMVNIVDTLAEAVSALTDTPSEITAESLTSAALTEAVILSSANTIEATIEPLVPVATGSSRVPQPFVATS</sequence>
<proteinExistence type="predicted"/>
<gene>
    <name evidence="1" type="ORF">GPM918_LOCUS41110</name>
    <name evidence="2" type="ORF">SRO942_LOCUS42125</name>
</gene>
<dbReference type="EMBL" id="CAJNOQ010031684">
    <property type="protein sequence ID" value="CAF1581279.1"/>
    <property type="molecule type" value="Genomic_DNA"/>
</dbReference>
<accession>A0A815ZBX8</accession>